<proteinExistence type="predicted"/>
<evidence type="ECO:0000313" key="2">
    <source>
        <dbReference type="EMBL" id="CDO52091.1"/>
    </source>
</evidence>
<evidence type="ECO:0000313" key="3">
    <source>
        <dbReference type="EMBL" id="KAF5094131.1"/>
    </source>
</evidence>
<reference evidence="2 4" key="1">
    <citation type="submission" date="2014-03" db="EMBL/GenBank/DDBJ databases">
        <authorList>
            <person name="Casaregola S."/>
        </authorList>
    </citation>
    <scope>NUCLEOTIDE SEQUENCE [LARGE SCALE GENOMIC DNA]</scope>
    <source>
        <strain evidence="2 4">CLIB 918</strain>
    </source>
</reference>
<sequence length="80" mass="8671">MVSKSYVSGPSYKALPHLLNFTIPNTLKWVPALGLWGAAAGAGVLFFADSIPRLQRDVYQKIPVVGSYFDKSVPATDSPF</sequence>
<keyword evidence="1" id="KW-0812">Transmembrane</keyword>
<dbReference type="EMBL" id="CCBN010000002">
    <property type="protein sequence ID" value="CDO52091.1"/>
    <property type="molecule type" value="Genomic_DNA"/>
</dbReference>
<comment type="caution">
    <text evidence="2">The sequence shown here is derived from an EMBL/GenBank/DDBJ whole genome shotgun (WGS) entry which is preliminary data.</text>
</comment>
<dbReference type="Proteomes" id="UP000242525">
    <property type="component" value="Unassembled WGS sequence"/>
</dbReference>
<evidence type="ECO:0000256" key="1">
    <source>
        <dbReference type="SAM" id="Phobius"/>
    </source>
</evidence>
<gene>
    <name evidence="2" type="ORF">BN980_GECA02s05691g</name>
    <name evidence="3" type="ORF">DV451_005085</name>
</gene>
<dbReference type="PANTHER" id="PTHR28254:SF1">
    <property type="entry name" value="CYTOCHROME B-C1 COMPLEX SUBUNIT 10, MITOCHONDRIAL"/>
    <property type="match status" value="1"/>
</dbReference>
<dbReference type="Pfam" id="PF09796">
    <property type="entry name" value="QCR10"/>
    <property type="match status" value="1"/>
</dbReference>
<dbReference type="AlphaFoldDB" id="A0A0J9X5S7"/>
<dbReference type="EMBL" id="QQZK01000204">
    <property type="protein sequence ID" value="KAF5094131.1"/>
    <property type="molecule type" value="Genomic_DNA"/>
</dbReference>
<protein>
    <submittedName>
        <fullName evidence="2">Similar to Saccharomyces cerevisiae YHR001W-A QCR10 Subunit of the ubiqunol-cytochrome c oxidoreductase complex which includes Cobp, Rip1p, Cyt1p, Cor1p, Qcr2p,Qcr6p, Qcr7p, Qcr8p, Qcr9p, and Qcr10p</fullName>
    </submittedName>
</protein>
<dbReference type="InterPro" id="IPR019182">
    <property type="entry name" value="Cytochrome_b-c1_su10_fun"/>
</dbReference>
<dbReference type="Gene3D" id="1.20.5.220">
    <property type="match status" value="1"/>
</dbReference>
<dbReference type="OrthoDB" id="2391627at2759"/>
<reference evidence="3" key="3">
    <citation type="submission" date="2020-01" db="EMBL/GenBank/DDBJ databases">
        <authorList>
            <person name="Perkins V."/>
            <person name="Lessard M.-H."/>
            <person name="Dugat-Bony E."/>
            <person name="Frenette M."/>
            <person name="Labrie S."/>
        </authorList>
    </citation>
    <scope>NUCLEOTIDE SEQUENCE</scope>
    <source>
        <strain evidence="3">LMA-70</strain>
    </source>
</reference>
<keyword evidence="1" id="KW-0472">Membrane</keyword>
<dbReference type="GO" id="GO:0006122">
    <property type="term" value="P:mitochondrial electron transport, ubiquinol to cytochrome c"/>
    <property type="evidence" value="ECO:0007669"/>
    <property type="project" value="InterPro"/>
</dbReference>
<keyword evidence="1" id="KW-1133">Transmembrane helix</keyword>
<name>A0A0J9X5S7_GEOCN</name>
<dbReference type="GO" id="GO:0005739">
    <property type="term" value="C:mitochondrion"/>
    <property type="evidence" value="ECO:0007669"/>
    <property type="project" value="GOC"/>
</dbReference>
<feature type="transmembrane region" description="Helical" evidence="1">
    <location>
        <begin position="29"/>
        <end position="48"/>
    </location>
</feature>
<dbReference type="STRING" id="1173061.A0A0J9X5S7"/>
<dbReference type="PANTHER" id="PTHR28254">
    <property type="entry name" value="CYTOCHROME B-C1 COMPLEX SUBUNIT 10"/>
    <property type="match status" value="1"/>
</dbReference>
<accession>A0A0J9X5S7</accession>
<organism evidence="2 4">
    <name type="scientific">Geotrichum candidum</name>
    <name type="common">Oospora lactis</name>
    <name type="synonym">Dipodascus geotrichum</name>
    <dbReference type="NCBI Taxonomy" id="1173061"/>
    <lineage>
        <taxon>Eukaryota</taxon>
        <taxon>Fungi</taxon>
        <taxon>Dikarya</taxon>
        <taxon>Ascomycota</taxon>
        <taxon>Saccharomycotina</taxon>
        <taxon>Dipodascomycetes</taxon>
        <taxon>Dipodascales</taxon>
        <taxon>Dipodascaceae</taxon>
        <taxon>Geotrichum</taxon>
    </lineage>
</organism>
<keyword evidence="4" id="KW-1185">Reference proteome</keyword>
<evidence type="ECO:0000313" key="4">
    <source>
        <dbReference type="Proteomes" id="UP000242525"/>
    </source>
</evidence>
<reference evidence="3" key="2">
    <citation type="journal article" date="2020" name="Front. Microbiol.">
        <title>Phenotypic and Genetic Characterization of the Cheese Ripening Yeast Geotrichum candidum.</title>
        <authorList>
            <person name="Perkins V."/>
            <person name="Vignola S."/>
            <person name="Lessard M.H."/>
            <person name="Plante P.L."/>
            <person name="Corbeil J."/>
            <person name="Dugat-Bony E."/>
            <person name="Frenette M."/>
            <person name="Labrie S."/>
        </authorList>
    </citation>
    <scope>NUCLEOTIDE SEQUENCE</scope>
    <source>
        <strain evidence="3">LMA-70</strain>
    </source>
</reference>
<dbReference type="Proteomes" id="UP000750522">
    <property type="component" value="Unassembled WGS sequence"/>
</dbReference>